<dbReference type="Proteomes" id="UP000033101">
    <property type="component" value="Chromosome"/>
</dbReference>
<dbReference type="STRING" id="1434110.MSHOH_0751"/>
<comment type="similarity">
    <text evidence="1">Belongs to the FemABX family.</text>
</comment>
<dbReference type="InterPro" id="IPR003447">
    <property type="entry name" value="FEMABX"/>
</dbReference>
<dbReference type="InterPro" id="IPR038740">
    <property type="entry name" value="BioF2-like_GNAT_dom"/>
</dbReference>
<evidence type="ECO:0000256" key="2">
    <source>
        <dbReference type="ARBA" id="ARBA00022679"/>
    </source>
</evidence>
<accession>A0A0E3S7A3</accession>
<gene>
    <name evidence="8" type="ORF">MSHOH_0751</name>
</gene>
<dbReference type="InterPro" id="IPR016181">
    <property type="entry name" value="Acyl_CoA_acyltransferase"/>
</dbReference>
<keyword evidence="2" id="KW-0808">Transferase</keyword>
<proteinExistence type="inferred from homology"/>
<evidence type="ECO:0000256" key="6">
    <source>
        <dbReference type="ARBA" id="ARBA00023316"/>
    </source>
</evidence>
<dbReference type="GO" id="GO:0016755">
    <property type="term" value="F:aminoacyltransferase activity"/>
    <property type="evidence" value="ECO:0007669"/>
    <property type="project" value="InterPro"/>
</dbReference>
<dbReference type="EMBL" id="CP009516">
    <property type="protein sequence ID" value="AKB77234.1"/>
    <property type="molecule type" value="Genomic_DNA"/>
</dbReference>
<dbReference type="InterPro" id="IPR050644">
    <property type="entry name" value="PG_Glycine_Bridge_Synth"/>
</dbReference>
<dbReference type="GO" id="GO:0071555">
    <property type="term" value="P:cell wall organization"/>
    <property type="evidence" value="ECO:0007669"/>
    <property type="project" value="UniProtKB-KW"/>
</dbReference>
<feature type="domain" description="BioF2-like acetyltransferase" evidence="7">
    <location>
        <begin position="188"/>
        <end position="343"/>
    </location>
</feature>
<sequence length="379" mass="44573">MEITIEYEGGSLIICRKVTVEDKEQWNNVVKESLNGTFYHTWEWNEVIEKGLNSEALSVAVEDDEENKLIGIFPFFIRNLFEDYKINKYFPDISKNFQIGCSPHHKLYSFGGPCVLSSITNSEEIYKLMFDFVNTYSKKKKNIIYHLIYPYHNCLDSALIQNGYTRTGIKKTAIINIDKDLKEICKGFKKQFSKDIRRASRNGVIIYESRNYKEDIDLYYNQFQKLLIDRIIERTGNSYRRVSPALVPYSYFEKLRDILFPQKMARLFFAEYNGVKVGALINFYYKDTIYLGHTSVLRGEYNDLNAYKLLIWHSIVDGKKNGFKNLDLTGLHHNELDGQYRFKMGFDGQIKEIGVYKSYRYNEIKHAKAIINELRKLKS</sequence>
<evidence type="ECO:0000313" key="8">
    <source>
        <dbReference type="EMBL" id="AKB77234.1"/>
    </source>
</evidence>
<dbReference type="PANTHER" id="PTHR36174">
    <property type="entry name" value="LIPID II:GLYCINE GLYCYLTRANSFERASE"/>
    <property type="match status" value="1"/>
</dbReference>
<dbReference type="SUPFAM" id="SSF55729">
    <property type="entry name" value="Acyl-CoA N-acyltransferases (Nat)"/>
    <property type="match status" value="1"/>
</dbReference>
<dbReference type="GO" id="GO:0044038">
    <property type="term" value="P:cell wall macromolecule biosynthetic process"/>
    <property type="evidence" value="ECO:0007669"/>
    <property type="project" value="InterPro"/>
</dbReference>
<evidence type="ECO:0000259" key="7">
    <source>
        <dbReference type="Pfam" id="PF13480"/>
    </source>
</evidence>
<dbReference type="Gene3D" id="3.40.630.30">
    <property type="match status" value="2"/>
</dbReference>
<dbReference type="AlphaFoldDB" id="A0A0E3S7A3"/>
<evidence type="ECO:0000256" key="3">
    <source>
        <dbReference type="ARBA" id="ARBA00022960"/>
    </source>
</evidence>
<keyword evidence="3" id="KW-0133">Cell shape</keyword>
<evidence type="ECO:0000313" key="9">
    <source>
        <dbReference type="Proteomes" id="UP000033101"/>
    </source>
</evidence>
<dbReference type="PROSITE" id="PS51191">
    <property type="entry name" value="FEMABX"/>
    <property type="match status" value="1"/>
</dbReference>
<dbReference type="RefSeq" id="WP_048137554.1">
    <property type="nucleotide sequence ID" value="NZ_CP009516.1"/>
</dbReference>
<evidence type="ECO:0000256" key="4">
    <source>
        <dbReference type="ARBA" id="ARBA00022984"/>
    </source>
</evidence>
<dbReference type="PATRIC" id="fig|1434110.4.peg.916"/>
<name>A0A0E3S7A3_9EURY</name>
<organism evidence="8 9">
    <name type="scientific">Methanosarcina horonobensis HB-1 = JCM 15518</name>
    <dbReference type="NCBI Taxonomy" id="1434110"/>
    <lineage>
        <taxon>Archaea</taxon>
        <taxon>Methanobacteriati</taxon>
        <taxon>Methanobacteriota</taxon>
        <taxon>Stenosarchaea group</taxon>
        <taxon>Methanomicrobia</taxon>
        <taxon>Methanosarcinales</taxon>
        <taxon>Methanosarcinaceae</taxon>
        <taxon>Methanosarcina</taxon>
    </lineage>
</organism>
<dbReference type="GO" id="GO:0008360">
    <property type="term" value="P:regulation of cell shape"/>
    <property type="evidence" value="ECO:0007669"/>
    <property type="project" value="UniProtKB-KW"/>
</dbReference>
<dbReference type="GeneID" id="24829901"/>
<reference evidence="8 9" key="1">
    <citation type="submission" date="2014-07" db="EMBL/GenBank/DDBJ databases">
        <title>Methanogenic archaea and the global carbon cycle.</title>
        <authorList>
            <person name="Henriksen J.R."/>
            <person name="Luke J."/>
            <person name="Reinhart S."/>
            <person name="Benedict M.N."/>
            <person name="Youngblut N.D."/>
            <person name="Metcalf M.E."/>
            <person name="Whitaker R.J."/>
            <person name="Metcalf W.W."/>
        </authorList>
    </citation>
    <scope>NUCLEOTIDE SEQUENCE [LARGE SCALE GENOMIC DNA]</scope>
    <source>
        <strain evidence="8 9">HB-1</strain>
    </source>
</reference>
<dbReference type="Pfam" id="PF13480">
    <property type="entry name" value="Acetyltransf_6"/>
    <property type="match status" value="1"/>
</dbReference>
<dbReference type="OrthoDB" id="135106at2157"/>
<dbReference type="KEGG" id="mhor:MSHOH_0751"/>
<evidence type="ECO:0000256" key="1">
    <source>
        <dbReference type="ARBA" id="ARBA00009943"/>
    </source>
</evidence>
<keyword evidence="6" id="KW-0961">Cell wall biogenesis/degradation</keyword>
<keyword evidence="4" id="KW-0573">Peptidoglycan synthesis</keyword>
<protein>
    <recommendedName>
        <fullName evidence="7">BioF2-like acetyltransferase domain-containing protein</fullName>
    </recommendedName>
</protein>
<evidence type="ECO:0000256" key="5">
    <source>
        <dbReference type="ARBA" id="ARBA00023315"/>
    </source>
</evidence>
<dbReference type="PANTHER" id="PTHR36174:SF1">
    <property type="entry name" value="LIPID II:GLYCINE GLYCYLTRANSFERASE"/>
    <property type="match status" value="1"/>
</dbReference>
<keyword evidence="5" id="KW-0012">Acyltransferase</keyword>
<keyword evidence="9" id="KW-1185">Reference proteome</keyword>
<dbReference type="HOGENOM" id="CLU_064650_0_0_2"/>